<protein>
    <submittedName>
        <fullName evidence="3">Sigma-B regulation protein RsbQ</fullName>
    </submittedName>
</protein>
<keyword evidence="4" id="KW-1185">Reference proteome</keyword>
<dbReference type="Pfam" id="PF12697">
    <property type="entry name" value="Abhydrolase_6"/>
    <property type="match status" value="1"/>
</dbReference>
<comment type="caution">
    <text evidence="3">The sequence shown here is derived from an EMBL/GenBank/DDBJ whole genome shotgun (WGS) entry which is preliminary data.</text>
</comment>
<dbReference type="PANTHER" id="PTHR43039">
    <property type="entry name" value="ESTERASE-RELATED"/>
    <property type="match status" value="1"/>
</dbReference>
<accession>A0A317Q9D9</accession>
<evidence type="ECO:0000259" key="2">
    <source>
        <dbReference type="Pfam" id="PF12697"/>
    </source>
</evidence>
<evidence type="ECO:0000313" key="3">
    <source>
        <dbReference type="EMBL" id="PWW13658.1"/>
    </source>
</evidence>
<name>A0A317Q9D9_9GAMM</name>
<dbReference type="InterPro" id="IPR000073">
    <property type="entry name" value="AB_hydrolase_1"/>
</dbReference>
<gene>
    <name evidence="3" type="ORF">DET45_1053</name>
</gene>
<dbReference type="RefSeq" id="WP_181394904.1">
    <property type="nucleotide sequence ID" value="NZ_QGTT01000005.1"/>
</dbReference>
<dbReference type="InterPro" id="IPR029058">
    <property type="entry name" value="AB_hydrolase_fold"/>
</dbReference>
<comment type="similarity">
    <text evidence="1">Belongs to the AB hydrolase superfamily.</text>
</comment>
<dbReference type="SUPFAM" id="SSF53474">
    <property type="entry name" value="alpha/beta-Hydrolases"/>
    <property type="match status" value="1"/>
</dbReference>
<evidence type="ECO:0000313" key="4">
    <source>
        <dbReference type="Proteomes" id="UP000246964"/>
    </source>
</evidence>
<sequence length="274" mass="30564">MPANQILSRYCVTQHVQQVNPNDSVPTRVLFGHGFGCDQLIWTPLLAELPSTIAPVTFDFCGCGRSDFSYYDAETYSSFTGYVNDLIAVIEALECGPIHYVGHSVGGMIGMLASIKRPDLFRQIIAIGPSPRYLDTDNYQGGFKLDEINELLSLMERNHFEWAGYLAPIVMKNSHRPELSEQLRQSFANADPTISRRFAELIFLSDNRSLLPQITVPVSILYCDVDVIVPTAVIDYMAAKIPHCQTANIGCSGHYPHVSSPHLVRDKIIECLVR</sequence>
<reference evidence="3 4" key="1">
    <citation type="submission" date="2018-05" db="EMBL/GenBank/DDBJ databases">
        <title>Freshwater and sediment microbial communities from various areas in North America, analyzing microbe dynamics in response to fracking.</title>
        <authorList>
            <person name="Lamendella R."/>
        </authorList>
    </citation>
    <scope>NUCLEOTIDE SEQUENCE [LARGE SCALE GENOMIC DNA]</scope>
    <source>
        <strain evidence="3 4">125B1</strain>
    </source>
</reference>
<feature type="domain" description="AB hydrolase-1" evidence="2">
    <location>
        <begin position="29"/>
        <end position="265"/>
    </location>
</feature>
<proteinExistence type="inferred from homology"/>
<dbReference type="EMBL" id="QGTT01000005">
    <property type="protein sequence ID" value="PWW13658.1"/>
    <property type="molecule type" value="Genomic_DNA"/>
</dbReference>
<evidence type="ECO:0000256" key="1">
    <source>
        <dbReference type="ARBA" id="ARBA00008645"/>
    </source>
</evidence>
<organism evidence="3 4">
    <name type="scientific">Pseudidiomarina maritima</name>
    <dbReference type="NCBI Taxonomy" id="519453"/>
    <lineage>
        <taxon>Bacteria</taxon>
        <taxon>Pseudomonadati</taxon>
        <taxon>Pseudomonadota</taxon>
        <taxon>Gammaproteobacteria</taxon>
        <taxon>Alteromonadales</taxon>
        <taxon>Idiomarinaceae</taxon>
        <taxon>Pseudidiomarina</taxon>
    </lineage>
</organism>
<dbReference type="Proteomes" id="UP000246964">
    <property type="component" value="Unassembled WGS sequence"/>
</dbReference>
<dbReference type="AlphaFoldDB" id="A0A317Q9D9"/>
<dbReference type="Gene3D" id="3.40.50.1820">
    <property type="entry name" value="alpha/beta hydrolase"/>
    <property type="match status" value="1"/>
</dbReference>